<reference evidence="2 3" key="1">
    <citation type="submission" date="2020-08" db="EMBL/GenBank/DDBJ databases">
        <title>Sequencing the genomes of 1000 actinobacteria strains.</title>
        <authorList>
            <person name="Klenk H.-P."/>
        </authorList>
    </citation>
    <scope>NUCLEOTIDE SEQUENCE [LARGE SCALE GENOMIC DNA]</scope>
    <source>
        <strain evidence="2 3">DSM 43768</strain>
    </source>
</reference>
<dbReference type="Proteomes" id="UP000565579">
    <property type="component" value="Unassembled WGS sequence"/>
</dbReference>
<evidence type="ECO:0000259" key="1">
    <source>
        <dbReference type="Pfam" id="PF12728"/>
    </source>
</evidence>
<organism evidence="2 3">
    <name type="scientific">Nonomuraea rubra</name>
    <dbReference type="NCBI Taxonomy" id="46180"/>
    <lineage>
        <taxon>Bacteria</taxon>
        <taxon>Bacillati</taxon>
        <taxon>Actinomycetota</taxon>
        <taxon>Actinomycetes</taxon>
        <taxon>Streptosporangiales</taxon>
        <taxon>Streptosporangiaceae</taxon>
        <taxon>Nonomuraea</taxon>
    </lineage>
</organism>
<keyword evidence="2" id="KW-0238">DNA-binding</keyword>
<dbReference type="GO" id="GO:0003677">
    <property type="term" value="F:DNA binding"/>
    <property type="evidence" value="ECO:0007669"/>
    <property type="project" value="UniProtKB-KW"/>
</dbReference>
<evidence type="ECO:0000313" key="2">
    <source>
        <dbReference type="EMBL" id="MBB6553306.1"/>
    </source>
</evidence>
<evidence type="ECO:0000313" key="3">
    <source>
        <dbReference type="Proteomes" id="UP000565579"/>
    </source>
</evidence>
<accession>A0A7X0U316</accession>
<comment type="caution">
    <text evidence="2">The sequence shown here is derived from an EMBL/GenBank/DDBJ whole genome shotgun (WGS) entry which is preliminary data.</text>
</comment>
<sequence length="102" mass="10880">MNDQTLAAVLDTADSMRPADRQVVGGANEPLVVSLMEAARLLGMGRTTAYRLARAGTFPCPVLRIGGRYAVPRHGLRILLGYDDSHDACEEGQEEARTAPAG</sequence>
<proteinExistence type="predicted"/>
<protein>
    <submittedName>
        <fullName evidence="2">Putative DNA-binding transcriptional regulator AlpA</fullName>
    </submittedName>
</protein>
<name>A0A7X0U316_9ACTN</name>
<dbReference type="RefSeq" id="WP_246546964.1">
    <property type="nucleotide sequence ID" value="NZ_BAAAXY010000025.1"/>
</dbReference>
<dbReference type="AlphaFoldDB" id="A0A7X0U316"/>
<dbReference type="InterPro" id="IPR041657">
    <property type="entry name" value="HTH_17"/>
</dbReference>
<dbReference type="EMBL" id="JACHMI010000001">
    <property type="protein sequence ID" value="MBB6553306.1"/>
    <property type="molecule type" value="Genomic_DNA"/>
</dbReference>
<dbReference type="Pfam" id="PF12728">
    <property type="entry name" value="HTH_17"/>
    <property type="match status" value="1"/>
</dbReference>
<feature type="domain" description="Helix-turn-helix" evidence="1">
    <location>
        <begin position="37"/>
        <end position="75"/>
    </location>
</feature>
<keyword evidence="3" id="KW-1185">Reference proteome</keyword>
<gene>
    <name evidence="2" type="ORF">HD593_008101</name>
</gene>